<evidence type="ECO:0000313" key="2">
    <source>
        <dbReference type="Proteomes" id="UP000002939"/>
    </source>
</evidence>
<dbReference type="HOGENOM" id="CLU_2142370_0_0_9"/>
<name>D0BMU9_9LACT</name>
<reference evidence="1" key="2">
    <citation type="submission" date="2011-10" db="EMBL/GenBank/DDBJ databases">
        <title>The Genome Sequence of Granulicatella elegans ATCC 700633.</title>
        <authorList>
            <consortium name="The Broad Institute Genome Sequencing Platform"/>
            <consortium name="The Broad Institute Genome Sequencing Center for Infectious Disease"/>
            <person name="Earl A."/>
            <person name="Ward D."/>
            <person name="Feldgarden M."/>
            <person name="Gevers D."/>
            <person name="Sibley C.D."/>
            <person name="Field T.R."/>
            <person name="Grinwis M."/>
            <person name="Eshaghurshan C.S."/>
            <person name="Surette M.G."/>
            <person name="Young S.K."/>
            <person name="Zeng Q."/>
            <person name="Gargeya S."/>
            <person name="Fitzgerald M."/>
            <person name="Haas B."/>
            <person name="Abouelleil A."/>
            <person name="Alvarado L."/>
            <person name="Arachchi H.M."/>
            <person name="Berlin A."/>
            <person name="Brown A."/>
            <person name="Chapman S.B."/>
            <person name="Chen Z."/>
            <person name="Dunbar C."/>
            <person name="Freedman E."/>
            <person name="Gearin G."/>
            <person name="Goldberg J."/>
            <person name="Griggs A."/>
            <person name="Gujja S."/>
            <person name="Heiman D."/>
            <person name="Howarth C."/>
            <person name="Larson L."/>
            <person name="Lui A."/>
            <person name="MacDonald P.J.P."/>
            <person name="Montmayeur A."/>
            <person name="Murphy C."/>
            <person name="Neiman D."/>
            <person name="Pearson M."/>
            <person name="Priest M."/>
            <person name="Roberts A."/>
            <person name="Saif S."/>
            <person name="Shea T."/>
            <person name="Shenoy N."/>
            <person name="Sisk P."/>
            <person name="Stolte C."/>
            <person name="Sykes S."/>
            <person name="Wortman J."/>
            <person name="Nusbaum C."/>
            <person name="Birren B."/>
        </authorList>
    </citation>
    <scope>NUCLEOTIDE SEQUENCE [LARGE SCALE GENOMIC DNA]</scope>
    <source>
        <strain evidence="1">ATCC 700633</strain>
    </source>
</reference>
<dbReference type="STRING" id="626369.HMPREF0446_01284"/>
<evidence type="ECO:0000313" key="1">
    <source>
        <dbReference type="EMBL" id="EEW92803.1"/>
    </source>
</evidence>
<dbReference type="RefSeq" id="WP_006703562.1">
    <property type="nucleotide sequence ID" value="NZ_KI391971.1"/>
</dbReference>
<reference evidence="1" key="1">
    <citation type="submission" date="2009-09" db="EMBL/GenBank/DDBJ databases">
        <authorList>
            <consortium name="The Broad Institute Genome Sequencing Platform"/>
            <person name="Ward D."/>
            <person name="Feldgarden M."/>
            <person name="Earl A."/>
            <person name="Young S.K."/>
            <person name="Zeng Q."/>
            <person name="Koehrsen M."/>
            <person name="Alvarado L."/>
            <person name="Berlin A."/>
            <person name="Bochicchio J."/>
            <person name="Borenstein D."/>
            <person name="Chapman S.B."/>
            <person name="Chen Z."/>
            <person name="Engels R."/>
            <person name="Freedman E."/>
            <person name="Gellesch M."/>
            <person name="Goldberg J."/>
            <person name="Griggs A."/>
            <person name="Gujja S."/>
            <person name="Heilman E."/>
            <person name="Heiman D."/>
            <person name="Hepburn T."/>
            <person name="Howarth C."/>
            <person name="Jen D."/>
            <person name="Larson L."/>
            <person name="Lewis B."/>
            <person name="Mehta T."/>
            <person name="Park D."/>
            <person name="Pearson M."/>
            <person name="Roberts A."/>
            <person name="Saif S."/>
            <person name="Shea T."/>
            <person name="Shenoy N."/>
            <person name="Sisk P."/>
            <person name="Stolte C."/>
            <person name="Sykes S."/>
            <person name="Thomson T."/>
            <person name="Walk T."/>
            <person name="White J."/>
            <person name="Yandava C."/>
            <person name="Sibley C.D."/>
            <person name="Field T.R."/>
            <person name="Grinwis M."/>
            <person name="Eshaghurshan C.S."/>
            <person name="Surette M.G."/>
            <person name="Haas B."/>
            <person name="Nusbaum C."/>
            <person name="Birren B."/>
        </authorList>
    </citation>
    <scope>NUCLEOTIDE SEQUENCE [LARGE SCALE GENOMIC DNA]</scope>
    <source>
        <strain evidence="1">ATCC 700633</strain>
    </source>
</reference>
<sequence length="112" mass="13677">MSQLYVHRNQVKQGNESLEVALPMEKDYYYFDSYKALAHFISEHCFSEEDEWKSTLPFEREFEIWKESFEADHLNLDYDLFIASLSEYDYQTICEEYKDELHVEYRESEDDL</sequence>
<dbReference type="EMBL" id="ACRF02000005">
    <property type="protein sequence ID" value="EEW92803.1"/>
    <property type="molecule type" value="Genomic_DNA"/>
</dbReference>
<dbReference type="AlphaFoldDB" id="D0BMU9"/>
<protein>
    <submittedName>
        <fullName evidence="1">Uncharacterized protein</fullName>
    </submittedName>
</protein>
<dbReference type="Proteomes" id="UP000002939">
    <property type="component" value="Unassembled WGS sequence"/>
</dbReference>
<comment type="caution">
    <text evidence="1">The sequence shown here is derived from an EMBL/GenBank/DDBJ whole genome shotgun (WGS) entry which is preliminary data.</text>
</comment>
<gene>
    <name evidence="1" type="ORF">HMPREF0446_01284</name>
</gene>
<organism evidence="1 2">
    <name type="scientific">Granulicatella elegans ATCC 700633</name>
    <dbReference type="NCBI Taxonomy" id="626369"/>
    <lineage>
        <taxon>Bacteria</taxon>
        <taxon>Bacillati</taxon>
        <taxon>Bacillota</taxon>
        <taxon>Bacilli</taxon>
        <taxon>Lactobacillales</taxon>
        <taxon>Carnobacteriaceae</taxon>
        <taxon>Granulicatella</taxon>
    </lineage>
</organism>
<keyword evidence="2" id="KW-1185">Reference proteome</keyword>
<accession>D0BMU9</accession>
<proteinExistence type="predicted"/>